<comment type="caution">
    <text evidence="4">The sequence shown here is derived from an EMBL/GenBank/DDBJ whole genome shotgun (WGS) entry which is preliminary data.</text>
</comment>
<feature type="chain" id="PRO_5022777503" evidence="2">
    <location>
        <begin position="24"/>
        <end position="592"/>
    </location>
</feature>
<protein>
    <submittedName>
        <fullName evidence="4">DUF839 domain-containing protein</fullName>
    </submittedName>
</protein>
<evidence type="ECO:0000313" key="4">
    <source>
        <dbReference type="EMBL" id="TWX67073.1"/>
    </source>
</evidence>
<dbReference type="EMBL" id="VOLR01000001">
    <property type="protein sequence ID" value="TWX62759.1"/>
    <property type="molecule type" value="Genomic_DNA"/>
</dbReference>
<sequence>MLNLKKRKIATLIAVILGSSMLAACGGDNGADGTSGTNGTIGLNGSNGTDGTNGSDGSDGSNGSDGQNLTGAAKLTRLATVPVGAEITGMFLTDNDELFFNVQHPSDLSGNETPAKVGVVTGFDWSTLDPMTESLSVPTTDTEKMAVRVVAGTYQVLGQAGDTLNNQLPHGLGAITTADEATEIKQSQDPDFNAFVPTSASGDTGFLFTAWEDRPGAMSRIELSKEDSGTWTIGDAINVDFSGVLGTIINCFGTLSPWNTPLTSEENYEAENTEQWNNTAYLDGYPNYPDVKNLQSYLASSTLPNPYDYGYIIEITDPTSTSPTPVKHFTLGRVAHENSVVMPDWKTVYTTDDGSNKAFYKFVATNAGDLSAGTLYAAKLTQDATNAPAKAGFDIQWIKLGSSDNSEIKTWINSYNGITEADYIEGETSYIPQAEIDDWAINGTGDDRYAFLETLRAAKAKGATTEFRKMEGVVINYDGVASGAVPYMYVAMSSVGKGMVDNEGDIQLDSSAYCGAVYRFGVQTDFNVNRMEPVVVGGAYNSDGDANGNKCDVNGISNPDNLAVMDDGRVLIGEDTSKHVNNALWIYNPKGE</sequence>
<dbReference type="EMBL" id="VOLQ01000015">
    <property type="protein sequence ID" value="TWX67073.1"/>
    <property type="molecule type" value="Genomic_DNA"/>
</dbReference>
<evidence type="ECO:0000313" key="5">
    <source>
        <dbReference type="Proteomes" id="UP000321525"/>
    </source>
</evidence>
<organism evidence="4 6">
    <name type="scientific">Colwellia hornerae</name>
    <dbReference type="NCBI Taxonomy" id="89402"/>
    <lineage>
        <taxon>Bacteria</taxon>
        <taxon>Pseudomonadati</taxon>
        <taxon>Pseudomonadota</taxon>
        <taxon>Gammaproteobacteria</taxon>
        <taxon>Alteromonadales</taxon>
        <taxon>Colwelliaceae</taxon>
        <taxon>Colwellia</taxon>
    </lineage>
</organism>
<keyword evidence="2" id="KW-0732">Signal</keyword>
<evidence type="ECO:0000313" key="3">
    <source>
        <dbReference type="EMBL" id="TWX62759.1"/>
    </source>
</evidence>
<dbReference type="Pfam" id="PF05787">
    <property type="entry name" value="PhoX"/>
    <property type="match status" value="1"/>
</dbReference>
<dbReference type="PANTHER" id="PTHR35399:SF2">
    <property type="entry name" value="DUF839 DOMAIN-CONTAINING PROTEIN"/>
    <property type="match status" value="1"/>
</dbReference>
<reference evidence="4 6" key="1">
    <citation type="submission" date="2019-07" db="EMBL/GenBank/DDBJ databases">
        <title>Genomes of sea-ice associated Colwellia species.</title>
        <authorList>
            <person name="Bowman J.P."/>
        </authorList>
    </citation>
    <scope>NUCLEOTIDE SEQUENCE [LARGE SCALE GENOMIC DNA]</scope>
    <source>
        <strain evidence="3 5">ACAM 607</strain>
        <strain evidence="4 6">IC036</strain>
    </source>
</reference>
<evidence type="ECO:0000256" key="1">
    <source>
        <dbReference type="SAM" id="MobiDB-lite"/>
    </source>
</evidence>
<feature type="region of interest" description="Disordered" evidence="1">
    <location>
        <begin position="36"/>
        <end position="68"/>
    </location>
</feature>
<feature type="compositionally biased region" description="Low complexity" evidence="1">
    <location>
        <begin position="44"/>
        <end position="66"/>
    </location>
</feature>
<dbReference type="PANTHER" id="PTHR35399">
    <property type="entry name" value="SLR8030 PROTEIN"/>
    <property type="match status" value="1"/>
</dbReference>
<evidence type="ECO:0000313" key="6">
    <source>
        <dbReference type="Proteomes" id="UP000321917"/>
    </source>
</evidence>
<dbReference type="Proteomes" id="UP000321525">
    <property type="component" value="Unassembled WGS sequence"/>
</dbReference>
<dbReference type="Proteomes" id="UP000321917">
    <property type="component" value="Unassembled WGS sequence"/>
</dbReference>
<evidence type="ECO:0000256" key="2">
    <source>
        <dbReference type="SAM" id="SignalP"/>
    </source>
</evidence>
<accession>A0A5C6QEF2</accession>
<feature type="signal peptide" evidence="2">
    <location>
        <begin position="1"/>
        <end position="23"/>
    </location>
</feature>
<dbReference type="OrthoDB" id="9801383at2"/>
<dbReference type="InterPro" id="IPR008557">
    <property type="entry name" value="PhoX"/>
</dbReference>
<dbReference type="AlphaFoldDB" id="A0A5C6QEF2"/>
<keyword evidence="5" id="KW-1185">Reference proteome</keyword>
<proteinExistence type="predicted"/>
<gene>
    <name evidence="3" type="ORF">ESZ26_00100</name>
    <name evidence="4" type="ORF">ESZ27_09340</name>
</gene>
<name>A0A5C6QEF2_9GAMM</name>
<dbReference type="PROSITE" id="PS51257">
    <property type="entry name" value="PROKAR_LIPOPROTEIN"/>
    <property type="match status" value="1"/>
</dbReference>
<dbReference type="RefSeq" id="WP_146795840.1">
    <property type="nucleotide sequence ID" value="NZ_VOLP01000001.1"/>
</dbReference>